<organism evidence="2 3">
    <name type="scientific">Hirundo rustica rustica</name>
    <dbReference type="NCBI Taxonomy" id="333673"/>
    <lineage>
        <taxon>Eukaryota</taxon>
        <taxon>Metazoa</taxon>
        <taxon>Chordata</taxon>
        <taxon>Craniata</taxon>
        <taxon>Vertebrata</taxon>
        <taxon>Euteleostomi</taxon>
        <taxon>Archelosauria</taxon>
        <taxon>Archosauria</taxon>
        <taxon>Dinosauria</taxon>
        <taxon>Saurischia</taxon>
        <taxon>Theropoda</taxon>
        <taxon>Coelurosauria</taxon>
        <taxon>Aves</taxon>
        <taxon>Neognathae</taxon>
        <taxon>Neoaves</taxon>
        <taxon>Telluraves</taxon>
        <taxon>Australaves</taxon>
        <taxon>Passeriformes</taxon>
        <taxon>Sylvioidea</taxon>
        <taxon>Hirundinidae</taxon>
        <taxon>Hirundo</taxon>
    </lineage>
</organism>
<name>A0A3M0JPI9_HIRRU</name>
<dbReference type="AlphaFoldDB" id="A0A3M0JPI9"/>
<evidence type="ECO:0000313" key="2">
    <source>
        <dbReference type="EMBL" id="RMC02893.1"/>
    </source>
</evidence>
<keyword evidence="3" id="KW-1185">Reference proteome</keyword>
<evidence type="ECO:0000313" key="3">
    <source>
        <dbReference type="Proteomes" id="UP000269221"/>
    </source>
</evidence>
<feature type="compositionally biased region" description="Pro residues" evidence="1">
    <location>
        <begin position="62"/>
        <end position="80"/>
    </location>
</feature>
<feature type="compositionally biased region" description="Basic and acidic residues" evidence="1">
    <location>
        <begin position="47"/>
        <end position="58"/>
    </location>
</feature>
<dbReference type="EMBL" id="QRBI01000131">
    <property type="protein sequence ID" value="RMC02893.1"/>
    <property type="molecule type" value="Genomic_DNA"/>
</dbReference>
<comment type="caution">
    <text evidence="2">The sequence shown here is derived from an EMBL/GenBank/DDBJ whole genome shotgun (WGS) entry which is preliminary data.</text>
</comment>
<proteinExistence type="predicted"/>
<feature type="region of interest" description="Disordered" evidence="1">
    <location>
        <begin position="1"/>
        <end position="97"/>
    </location>
</feature>
<protein>
    <submittedName>
        <fullName evidence="2">Uncharacterized protein</fullName>
    </submittedName>
</protein>
<gene>
    <name evidence="2" type="ORF">DUI87_20086</name>
</gene>
<evidence type="ECO:0000256" key="1">
    <source>
        <dbReference type="SAM" id="MobiDB-lite"/>
    </source>
</evidence>
<dbReference type="Proteomes" id="UP000269221">
    <property type="component" value="Unassembled WGS sequence"/>
</dbReference>
<accession>A0A3M0JPI9</accession>
<sequence length="180" mass="19459">MLLETGPAEQTDLQRLQSSFQEDPTPAGTAAGYSQPEDGNTQFWTEGGRKKDRSKEEEALLIPPPYIPPQNPQIPDAPPIEPHEAESNPEPPRGSQRCATSVLSCEVPCIAQITCLVGTLPSSPSSLPDDVLPSWGDSACKLPGLPVTARHPHVDMCHGRMWVEMEAQPNYRVKNAAGNA</sequence>
<feature type="compositionally biased region" description="Polar residues" evidence="1">
    <location>
        <begin position="11"/>
        <end position="22"/>
    </location>
</feature>
<reference evidence="2 3" key="1">
    <citation type="submission" date="2018-07" db="EMBL/GenBank/DDBJ databases">
        <title>A high quality draft genome assembly of the barn swallow (H. rustica rustica).</title>
        <authorList>
            <person name="Formenti G."/>
            <person name="Chiara M."/>
            <person name="Poveda L."/>
            <person name="Francoijs K.-J."/>
            <person name="Bonisoli-Alquati A."/>
            <person name="Canova L."/>
            <person name="Gianfranceschi L."/>
            <person name="Horner D.S."/>
            <person name="Saino N."/>
        </authorList>
    </citation>
    <scope>NUCLEOTIDE SEQUENCE [LARGE SCALE GENOMIC DNA]</scope>
    <source>
        <strain evidence="2">Chelidonia</strain>
        <tissue evidence="2">Blood</tissue>
    </source>
</reference>